<feature type="compositionally biased region" description="Basic and acidic residues" evidence="1">
    <location>
        <begin position="510"/>
        <end position="519"/>
    </location>
</feature>
<feature type="region of interest" description="Disordered" evidence="1">
    <location>
        <begin position="297"/>
        <end position="353"/>
    </location>
</feature>
<feature type="region of interest" description="Disordered" evidence="1">
    <location>
        <begin position="1"/>
        <end position="68"/>
    </location>
</feature>
<evidence type="ECO:0000313" key="2">
    <source>
        <dbReference type="EMBL" id="KAF4500634.1"/>
    </source>
</evidence>
<evidence type="ECO:0000313" key="3">
    <source>
        <dbReference type="Proteomes" id="UP000737391"/>
    </source>
</evidence>
<gene>
    <name evidence="2" type="ORF">FAGAP_3172</name>
</gene>
<feature type="region of interest" description="Disordered" evidence="1">
    <location>
        <begin position="500"/>
        <end position="519"/>
    </location>
</feature>
<dbReference type="GO" id="GO:0016787">
    <property type="term" value="F:hydrolase activity"/>
    <property type="evidence" value="ECO:0007669"/>
    <property type="project" value="UniProtKB-KW"/>
</dbReference>
<accession>A0A9P5BFP2</accession>
<proteinExistence type="predicted"/>
<comment type="caution">
    <text evidence="2">The sequence shown here is derived from an EMBL/GenBank/DDBJ whole genome shotgun (WGS) entry which is preliminary data.</text>
</comment>
<feature type="compositionally biased region" description="Polar residues" evidence="1">
    <location>
        <begin position="50"/>
        <end position="63"/>
    </location>
</feature>
<dbReference type="Proteomes" id="UP000737391">
    <property type="component" value="Unassembled WGS sequence"/>
</dbReference>
<reference evidence="2" key="1">
    <citation type="submission" date="2020-01" db="EMBL/GenBank/DDBJ databases">
        <title>Identification and distribution of gene clusters putatively required for synthesis of sphingolipid metabolism inhibitors in phylogenetically diverse species of the filamentous fungus Fusarium.</title>
        <authorList>
            <person name="Kim H.-S."/>
            <person name="Busman M."/>
            <person name="Brown D.W."/>
            <person name="Divon H."/>
            <person name="Uhlig S."/>
            <person name="Proctor R.H."/>
        </authorList>
    </citation>
    <scope>NUCLEOTIDE SEQUENCE</scope>
    <source>
        <strain evidence="2">NRRL 31653</strain>
    </source>
</reference>
<feature type="compositionally biased region" description="Low complexity" evidence="1">
    <location>
        <begin position="1"/>
        <end position="19"/>
    </location>
</feature>
<dbReference type="AlphaFoldDB" id="A0A9P5BFP2"/>
<evidence type="ECO:0000256" key="1">
    <source>
        <dbReference type="SAM" id="MobiDB-lite"/>
    </source>
</evidence>
<feature type="compositionally biased region" description="Low complexity" evidence="1">
    <location>
        <begin position="305"/>
        <end position="320"/>
    </location>
</feature>
<dbReference type="EMBL" id="LUFC02000180">
    <property type="protein sequence ID" value="KAF4500634.1"/>
    <property type="molecule type" value="Genomic_DNA"/>
</dbReference>
<organism evidence="2 3">
    <name type="scientific">Fusarium agapanthi</name>
    <dbReference type="NCBI Taxonomy" id="1803897"/>
    <lineage>
        <taxon>Eukaryota</taxon>
        <taxon>Fungi</taxon>
        <taxon>Dikarya</taxon>
        <taxon>Ascomycota</taxon>
        <taxon>Pezizomycotina</taxon>
        <taxon>Sordariomycetes</taxon>
        <taxon>Hypocreomycetidae</taxon>
        <taxon>Hypocreales</taxon>
        <taxon>Nectriaceae</taxon>
        <taxon>Fusarium</taxon>
        <taxon>Fusarium fujikuroi species complex</taxon>
    </lineage>
</organism>
<keyword evidence="3" id="KW-1185">Reference proteome</keyword>
<name>A0A9P5BFP2_9HYPO</name>
<sequence>MGTPVSSSPSISPSTSATSLLRRVASIKTKNDISERLETLRMSSAKARTRSVSNPSSWRNRSQPPTPVSTAFPGLGVSQSAHRQGLPAWDRTLDAVYHSAFEKGSFEKVLHSFYENHARKKPSSGYFRLPDSVRYRICRYLLPPCDKPLRLNKHALSRDVWRKEDFGSPSSTLLQISSYFEVSFDFRADILVAFLQNTKLHAVLSPFTGPRVSPLATTWLNNYGMYANNIVIELDMTHLGCGSDPGAVALSPNVEQIEKLLQDFINAQMKRKESCPMESLILLCRRFHGKRPQAAIFSPPRAIGSRPGSRSASQSASRSAKTPEPCSPTATTPRRFNFDEDARGLRSPTLSDAISPTYPTYPTVAPMEEYCPDSYLLLCNNVMHLKGRIGSVRMCGFSEKYTARFMGTLFSNNSKITKSYAYRVAPSTIWPKLVGQKSYIDTGNGNLSLDDHEVSATNEIPSSLRIWEGCVQLPSPHTDANGDLLLPAIVGDLQKLRSTRERSATSLSERTCEDLRKDGSKGDTLDKRTIAWFKSNYGKGKLKKKKRVLSRDAATTY</sequence>
<feature type="compositionally biased region" description="Basic and acidic residues" evidence="1">
    <location>
        <begin position="29"/>
        <end position="39"/>
    </location>
</feature>
<protein>
    <submittedName>
        <fullName evidence="2">Alpha beta hydrolase fold</fullName>
    </submittedName>
</protein>
<keyword evidence="2" id="KW-0378">Hydrolase</keyword>
<dbReference type="OrthoDB" id="4776573at2759"/>